<dbReference type="RefSeq" id="WP_009118382.1">
    <property type="nucleotide sequence ID" value="NZ_JH164926.1"/>
</dbReference>
<keyword evidence="2" id="KW-1185">Reference proteome</keyword>
<comment type="caution">
    <text evidence="1">The sequence shown here is derived from an EMBL/GenBank/DDBJ whole genome shotgun (WGS) entry which is preliminary data.</text>
</comment>
<evidence type="ECO:0000313" key="2">
    <source>
        <dbReference type="Proteomes" id="UP000003019"/>
    </source>
</evidence>
<dbReference type="AlphaFoldDB" id="G4CGE9"/>
<proteinExistence type="predicted"/>
<gene>
    <name evidence="1" type="ORF">HMPREF9371_0688</name>
</gene>
<protein>
    <submittedName>
        <fullName evidence="1">Uncharacterized protein</fullName>
    </submittedName>
</protein>
<dbReference type="STRING" id="1032488.HMPREF9371_0688"/>
<dbReference type="EMBL" id="AGAY01000022">
    <property type="protein sequence ID" value="EGY53197.1"/>
    <property type="molecule type" value="Genomic_DNA"/>
</dbReference>
<reference evidence="1 2" key="1">
    <citation type="submission" date="2011-05" db="EMBL/GenBank/DDBJ databases">
        <authorList>
            <person name="Muzny D."/>
            <person name="Qin X."/>
            <person name="Deng J."/>
            <person name="Jiang H."/>
            <person name="Liu Y."/>
            <person name="Qu J."/>
            <person name="Song X.-Z."/>
            <person name="Zhang L."/>
            <person name="Thornton R."/>
            <person name="Coyle M."/>
            <person name="Francisco L."/>
            <person name="Jackson L."/>
            <person name="Javaid M."/>
            <person name="Korchina V."/>
            <person name="Kovar C."/>
            <person name="Mata R."/>
            <person name="Mathew T."/>
            <person name="Ngo R."/>
            <person name="Nguyen L."/>
            <person name="Nguyen N."/>
            <person name="Okwuonu G."/>
            <person name="Ongeri F."/>
            <person name="Pham C."/>
            <person name="Simmons D."/>
            <person name="Wilczek-Boney K."/>
            <person name="Hale W."/>
            <person name="Jakkamsetti A."/>
            <person name="Pham P."/>
            <person name="Ruth R."/>
            <person name="San Lucas F."/>
            <person name="Warren J."/>
            <person name="Zhang J."/>
            <person name="Zhao Z."/>
            <person name="Zhou C."/>
            <person name="Zhu D."/>
            <person name="Lee S."/>
            <person name="Bess C."/>
            <person name="Blankenburg K."/>
            <person name="Forbes L."/>
            <person name="Fu Q."/>
            <person name="Gubbala S."/>
            <person name="Hirani K."/>
            <person name="Jayaseelan J.C."/>
            <person name="Lara F."/>
            <person name="Munidasa M."/>
            <person name="Palculict T."/>
            <person name="Patil S."/>
            <person name="Pu L.-L."/>
            <person name="Saada N."/>
            <person name="Tang L."/>
            <person name="Weissenberger G."/>
            <person name="Zhu Y."/>
            <person name="Hemphill L."/>
            <person name="Shang Y."/>
            <person name="Youmans B."/>
            <person name="Ayvaz T."/>
            <person name="Ross M."/>
            <person name="Santibanez J."/>
            <person name="Aqrawi P."/>
            <person name="Gross S."/>
            <person name="Joshi V."/>
            <person name="Fowler G."/>
            <person name="Nazareth L."/>
            <person name="Reid J."/>
            <person name="Worley K."/>
            <person name="Petrosino J."/>
            <person name="Highlander S."/>
            <person name="Gibbs R."/>
        </authorList>
    </citation>
    <scope>NUCLEOTIDE SEQUENCE [LARGE SCALE GENOMIC DNA]</scope>
    <source>
        <strain evidence="1 2">871</strain>
    </source>
</reference>
<evidence type="ECO:0000313" key="1">
    <source>
        <dbReference type="EMBL" id="EGY53197.1"/>
    </source>
</evidence>
<dbReference type="Proteomes" id="UP000003019">
    <property type="component" value="Unassembled WGS sequence"/>
</dbReference>
<dbReference type="HOGENOM" id="CLU_1873222_0_0_4"/>
<accession>G4CGE9</accession>
<dbReference type="OrthoDB" id="2678776at2"/>
<sequence>MYRFAEKNIDSLIHSGAMNIIKINDFQPILDRISENFNIVTRGNYDEIWIQLMKKDPDFFIQDQMGWLQSINCIDTYPCYLIINDSSDRVVYKIFRAEDLEHLLNETIGFVYYLCSENIDRIIFFNSYDTLAVFKA</sequence>
<organism evidence="1 2">
    <name type="scientific">Neisseria shayeganii 871</name>
    <dbReference type="NCBI Taxonomy" id="1032488"/>
    <lineage>
        <taxon>Bacteria</taxon>
        <taxon>Pseudomonadati</taxon>
        <taxon>Pseudomonadota</taxon>
        <taxon>Betaproteobacteria</taxon>
        <taxon>Neisseriales</taxon>
        <taxon>Neisseriaceae</taxon>
        <taxon>Neisseria</taxon>
    </lineage>
</organism>
<name>G4CGE9_9NEIS</name>